<gene>
    <name evidence="1" type="ORF">ACTOB_001406</name>
</gene>
<dbReference type="EMBL" id="CP126980">
    <property type="protein sequence ID" value="WIM97852.1"/>
    <property type="molecule type" value="Genomic_DNA"/>
</dbReference>
<proteinExistence type="predicted"/>
<reference evidence="1 2" key="1">
    <citation type="submission" date="2023-06" db="EMBL/GenBank/DDBJ databases">
        <authorList>
            <person name="Yushchuk O."/>
            <person name="Binda E."/>
            <person name="Ruckert-Reed C."/>
            <person name="Fedorenko V."/>
            <person name="Kalinowski J."/>
            <person name="Marinelli F."/>
        </authorList>
    </citation>
    <scope>NUCLEOTIDE SEQUENCE [LARGE SCALE GENOMIC DNA]</scope>
    <source>
        <strain evidence="1 2">NRRL 3884</strain>
    </source>
</reference>
<dbReference type="Proteomes" id="UP001240150">
    <property type="component" value="Chromosome"/>
</dbReference>
<evidence type="ECO:0000313" key="2">
    <source>
        <dbReference type="Proteomes" id="UP001240150"/>
    </source>
</evidence>
<dbReference type="RefSeq" id="WP_284919246.1">
    <property type="nucleotide sequence ID" value="NZ_CP126980.1"/>
</dbReference>
<protein>
    <submittedName>
        <fullName evidence="1">Uncharacterized protein</fullName>
    </submittedName>
</protein>
<organism evidence="1 2">
    <name type="scientific">Actinoplanes oblitus</name>
    <dbReference type="NCBI Taxonomy" id="3040509"/>
    <lineage>
        <taxon>Bacteria</taxon>
        <taxon>Bacillati</taxon>
        <taxon>Actinomycetota</taxon>
        <taxon>Actinomycetes</taxon>
        <taxon>Micromonosporales</taxon>
        <taxon>Micromonosporaceae</taxon>
        <taxon>Actinoplanes</taxon>
    </lineage>
</organism>
<keyword evidence="2" id="KW-1185">Reference proteome</keyword>
<accession>A0ABY8WK55</accession>
<sequence>MDDLQARIAARLIAVLDHQVRAGCETGEGMVALVDEDGVPRLSVDDVARLAAAEARAWF</sequence>
<name>A0ABY8WK55_9ACTN</name>
<evidence type="ECO:0000313" key="1">
    <source>
        <dbReference type="EMBL" id="WIM97852.1"/>
    </source>
</evidence>